<feature type="region of interest" description="Disordered" evidence="1">
    <location>
        <begin position="1"/>
        <end position="35"/>
    </location>
</feature>
<accession>A0A5J4PGF6</accession>
<reference evidence="2 3" key="1">
    <citation type="submission" date="2019-03" db="EMBL/GenBank/DDBJ databases">
        <title>Single cell metagenomics reveals metabolic interactions within the superorganism composed of flagellate Streblomastix strix and complex community of Bacteroidetes bacteria on its surface.</title>
        <authorList>
            <person name="Treitli S.C."/>
            <person name="Kolisko M."/>
            <person name="Husnik F."/>
            <person name="Keeling P."/>
            <person name="Hampl V."/>
        </authorList>
    </citation>
    <scope>NUCLEOTIDE SEQUENCE [LARGE SCALE GENOMIC DNA]</scope>
    <source>
        <strain evidence="2">ST1C</strain>
    </source>
</reference>
<dbReference type="Proteomes" id="UP000324800">
    <property type="component" value="Unassembled WGS sequence"/>
</dbReference>
<proteinExistence type="predicted"/>
<protein>
    <submittedName>
        <fullName evidence="2">Uncharacterized protein</fullName>
    </submittedName>
</protein>
<evidence type="ECO:0000313" key="3">
    <source>
        <dbReference type="Proteomes" id="UP000324800"/>
    </source>
</evidence>
<organism evidence="2 3">
    <name type="scientific">Streblomastix strix</name>
    <dbReference type="NCBI Taxonomy" id="222440"/>
    <lineage>
        <taxon>Eukaryota</taxon>
        <taxon>Metamonada</taxon>
        <taxon>Preaxostyla</taxon>
        <taxon>Oxymonadida</taxon>
        <taxon>Streblomastigidae</taxon>
        <taxon>Streblomastix</taxon>
    </lineage>
</organism>
<gene>
    <name evidence="2" type="ORF">EZS28_056661</name>
</gene>
<feature type="compositionally biased region" description="Basic and acidic residues" evidence="1">
    <location>
        <begin position="25"/>
        <end position="35"/>
    </location>
</feature>
<feature type="non-terminal residue" evidence="2">
    <location>
        <position position="160"/>
    </location>
</feature>
<feature type="non-terminal residue" evidence="2">
    <location>
        <position position="1"/>
    </location>
</feature>
<sequence length="160" mass="18215">GRRIEENNGLSTAEHTIEIPTFYNERSEQGPENKEERRLGMLDGYQIGVQPQDSNQRIGEIPGLYAQWYSLYAGQNAIHNLDNSENLCKDNININRQSKKRGSSSDSKLCRRHSASDVGSVIVGQRNRVDCIEVQEIWIGDQREQEQVEARITICVPEID</sequence>
<dbReference type="AlphaFoldDB" id="A0A5J4PGF6"/>
<evidence type="ECO:0000313" key="2">
    <source>
        <dbReference type="EMBL" id="KAA6308575.1"/>
    </source>
</evidence>
<evidence type="ECO:0000256" key="1">
    <source>
        <dbReference type="SAM" id="MobiDB-lite"/>
    </source>
</evidence>
<name>A0A5J4PGF6_9EUKA</name>
<dbReference type="EMBL" id="SNRW01050776">
    <property type="protein sequence ID" value="KAA6308575.1"/>
    <property type="molecule type" value="Genomic_DNA"/>
</dbReference>
<comment type="caution">
    <text evidence="2">The sequence shown here is derived from an EMBL/GenBank/DDBJ whole genome shotgun (WGS) entry which is preliminary data.</text>
</comment>